<dbReference type="EMBL" id="MN740926">
    <property type="protein sequence ID" value="QHU18269.1"/>
    <property type="molecule type" value="Genomic_DNA"/>
</dbReference>
<evidence type="ECO:0000313" key="1">
    <source>
        <dbReference type="EMBL" id="QHU18269.1"/>
    </source>
</evidence>
<name>A0A6C0KKY0_9ZZZZ</name>
<accession>A0A6C0KKY0</accession>
<sequence>MAGQTRNKVLAKKLCSCIKKVRKTIKVRKGTSKDLKGREKAAIGVCVRSVLQTRGKTLKKFSCVKRPMLVTQPMGV</sequence>
<protein>
    <submittedName>
        <fullName evidence="1">Uncharacterized protein</fullName>
    </submittedName>
</protein>
<proteinExistence type="predicted"/>
<dbReference type="AlphaFoldDB" id="A0A6C0KKY0"/>
<organism evidence="1">
    <name type="scientific">viral metagenome</name>
    <dbReference type="NCBI Taxonomy" id="1070528"/>
    <lineage>
        <taxon>unclassified sequences</taxon>
        <taxon>metagenomes</taxon>
        <taxon>organismal metagenomes</taxon>
    </lineage>
</organism>
<reference evidence="1" key="1">
    <citation type="journal article" date="2020" name="Nature">
        <title>Giant virus diversity and host interactions through global metagenomics.</title>
        <authorList>
            <person name="Schulz F."/>
            <person name="Roux S."/>
            <person name="Paez-Espino D."/>
            <person name="Jungbluth S."/>
            <person name="Walsh D.A."/>
            <person name="Denef V.J."/>
            <person name="McMahon K.D."/>
            <person name="Konstantinidis K.T."/>
            <person name="Eloe-Fadrosh E.A."/>
            <person name="Kyrpides N.C."/>
            <person name="Woyke T."/>
        </authorList>
    </citation>
    <scope>NUCLEOTIDE SEQUENCE</scope>
    <source>
        <strain evidence="1">GVMAG-S-3300013006-138</strain>
    </source>
</reference>